<feature type="region of interest" description="Disordered" evidence="3">
    <location>
        <begin position="133"/>
        <end position="309"/>
    </location>
</feature>
<dbReference type="OrthoDB" id="1922977at2759"/>
<feature type="compositionally biased region" description="Basic and acidic residues" evidence="3">
    <location>
        <begin position="401"/>
        <end position="427"/>
    </location>
</feature>
<sequence>MAEHPHRYGQFPGHYPPIPSSSSTPSSYYYPPPQVGAMSHANYTTTQSAYDQNSTRIPGLGLGGTPIAPIAPFPPNISQPWLAQGHNAQVNSYFQGQQQPTSSLPQPPHIPHQQSQNTLEEGELGEGEFEDLYEPKASTNPGPASHQNQPTQPSHHLDSRSGSVGDADGSSIYDPNDPHVAHEESGAHVMSNKLPDAEGDTPPEDEWEPSYQDRERSGSYSPYLSPREVHRKISVAKVVPRDTKATTRVESSQSTHSKDAPSPIIPSVMPPPNGTTIASSDPNRNAVLNSTAGPEHGTNSSSPFRSPLEAKKKAQEAILGMWPLKVRYQDYIDEGVDATVVRALFKDIGLDVPISKATTAPIIAMDATQSTSTNTTVSPSISLGLQSPPTNQMPASLPKVKQPDKKDSKDQSSDIKVTKMSTAEERKDKIARKLAAMAQKATAAQPAGQGTPVPTPTPMPEPVTAPATASATIPAPPGHIPISAPLTVPITASNPVDSGISVGTKSDATNTPSTVTKTRAENNAILQQKLAALKKQQAQLAADKARTASNESTTNATPLAADAGSLDTSRNGNLTPKARSATSTDQSMSQQDPSNEPQDNPKKEGIPGLSFSSLVFPQPAQGSIRSLKRPVASDFDDYMPRFEPPKRTRTNERLIIDVSDDEDIEMEIGSPTDELPPSTTSSVAPSRPALGAIPPPDGPNRRPGESPASSPTPTPPIHPTKIILLHKRIAETKRLIAEAEAKKAAKKATIQLSPKPSSPAAQQPVNPTMNQGGGSDAKKTIHNRRDRIVSYELPRVNAALKEKQDKLKLLVAEAEQLELEVRASLDEQQKLSMEMECLLGTSMEISPEPDHEQQSQFKDSEHHGLERRLRALSTHAGVVTPPGQATASPSQQEPEGSDCSKPQLSHSRESPLANVNGDTDAEINNDEALQAAILTDTNFSMDIQMAGTDAPISVTDHVPSADSAPIEISPNSLGISSSTQLSTTEAETEIEQTPKEIPPDAGIQTDSAAELTPPAMSAPSSESDAGSSESDVSMQQSVQELSQSDDEPYEPTPAPISDSHGTPKAQGNTTEVADDVLGEPNPNYTMANQDHREPQDTNNQVKNRSCEEPLLLTTSQEAQSNAPLMEDLLSYKSPLSYFRAYRFHPKYFEEVPGGLKSMTFSAKIDPNLEVCPQVLAGESCPKGASCEYQHFDSMVLADAEIITQLGSADMFVGEARTKFIEGLKRVLNDLKANRVKDFDRITKAIVKHRQEFLGDTSKVLALGSSAT</sequence>
<keyword evidence="1" id="KW-0479">Metal-binding</keyword>
<reference evidence="5" key="1">
    <citation type="submission" date="2016-03" db="EMBL/GenBank/DDBJ databases">
        <title>Draft genome sequence of Rosellinia necatrix.</title>
        <authorList>
            <person name="Kanematsu S."/>
        </authorList>
    </citation>
    <scope>NUCLEOTIDE SEQUENCE [LARGE SCALE GENOMIC DNA]</scope>
    <source>
        <strain evidence="5">W97</strain>
    </source>
</reference>
<feature type="zinc finger region" description="C3H1-type" evidence="1">
    <location>
        <begin position="1165"/>
        <end position="1193"/>
    </location>
</feature>
<feature type="region of interest" description="Disordered" evidence="3">
    <location>
        <begin position="635"/>
        <end position="719"/>
    </location>
</feature>
<organism evidence="5">
    <name type="scientific">Rosellinia necatrix</name>
    <name type="common">White root-rot fungus</name>
    <dbReference type="NCBI Taxonomy" id="77044"/>
    <lineage>
        <taxon>Eukaryota</taxon>
        <taxon>Fungi</taxon>
        <taxon>Dikarya</taxon>
        <taxon>Ascomycota</taxon>
        <taxon>Pezizomycotina</taxon>
        <taxon>Sordariomycetes</taxon>
        <taxon>Xylariomycetidae</taxon>
        <taxon>Xylariales</taxon>
        <taxon>Xylariaceae</taxon>
        <taxon>Rosellinia</taxon>
    </lineage>
</organism>
<feature type="region of interest" description="Disordered" evidence="3">
    <location>
        <begin position="747"/>
        <end position="779"/>
    </location>
</feature>
<feature type="region of interest" description="Disordered" evidence="3">
    <location>
        <begin position="372"/>
        <end position="427"/>
    </location>
</feature>
<feature type="compositionally biased region" description="Polar residues" evidence="3">
    <location>
        <begin position="566"/>
        <end position="598"/>
    </location>
</feature>
<name>A0A1W2TIQ6_ROSNE</name>
<dbReference type="InterPro" id="IPR000571">
    <property type="entry name" value="Znf_CCCH"/>
</dbReference>
<feature type="domain" description="C3H1-type" evidence="4">
    <location>
        <begin position="1165"/>
        <end position="1193"/>
    </location>
</feature>
<dbReference type="Proteomes" id="UP000054516">
    <property type="component" value="Unassembled WGS sequence"/>
</dbReference>
<feature type="region of interest" description="Disordered" evidence="3">
    <location>
        <begin position="1"/>
        <end position="40"/>
    </location>
</feature>
<feature type="compositionally biased region" description="Polar residues" evidence="3">
    <location>
        <begin position="547"/>
        <end position="557"/>
    </location>
</feature>
<feature type="compositionally biased region" description="Basic and acidic residues" evidence="3">
    <location>
        <begin position="638"/>
        <end position="655"/>
    </location>
</feature>
<evidence type="ECO:0000256" key="3">
    <source>
        <dbReference type="SAM" id="MobiDB-lite"/>
    </source>
</evidence>
<dbReference type="PROSITE" id="PS50103">
    <property type="entry name" value="ZF_C3H1"/>
    <property type="match status" value="1"/>
</dbReference>
<feature type="compositionally biased region" description="Polar residues" evidence="3">
    <location>
        <begin position="137"/>
        <end position="154"/>
    </location>
</feature>
<dbReference type="STRING" id="77044.A0A1W2TIQ6"/>
<dbReference type="OMA" id="PHNIRYS"/>
<keyword evidence="1" id="KW-0862">Zinc</keyword>
<evidence type="ECO:0000313" key="5">
    <source>
        <dbReference type="EMBL" id="GAP88067.2"/>
    </source>
</evidence>
<feature type="compositionally biased region" description="Polar residues" evidence="3">
    <location>
        <begin position="274"/>
        <end position="304"/>
    </location>
</feature>
<keyword evidence="1" id="KW-0863">Zinc-finger</keyword>
<gene>
    <name evidence="5" type="ORF">SAMD00023353_3201220</name>
</gene>
<dbReference type="EMBL" id="DF977477">
    <property type="protein sequence ID" value="GAP88067.2"/>
    <property type="molecule type" value="Genomic_DNA"/>
</dbReference>
<keyword evidence="2" id="KW-0175">Coiled coil</keyword>
<feature type="region of interest" description="Disordered" evidence="3">
    <location>
        <begin position="95"/>
        <end position="121"/>
    </location>
</feature>
<protein>
    <recommendedName>
        <fullName evidence="4">C3H1-type domain-containing protein</fullName>
    </recommendedName>
</protein>
<keyword evidence="6" id="KW-1185">Reference proteome</keyword>
<feature type="compositionally biased region" description="Polar residues" evidence="3">
    <location>
        <begin position="883"/>
        <end position="905"/>
    </location>
</feature>
<feature type="compositionally biased region" description="Low complexity" evidence="3">
    <location>
        <begin position="20"/>
        <end position="29"/>
    </location>
</feature>
<dbReference type="AlphaFoldDB" id="A0A1W2TIQ6"/>
<feature type="region of interest" description="Disordered" evidence="3">
    <location>
        <begin position="954"/>
        <end position="1101"/>
    </location>
</feature>
<feature type="region of interest" description="Disordered" evidence="3">
    <location>
        <begin position="542"/>
        <end position="615"/>
    </location>
</feature>
<proteinExistence type="predicted"/>
<evidence type="ECO:0000259" key="4">
    <source>
        <dbReference type="PROSITE" id="PS50103"/>
    </source>
</evidence>
<feature type="coiled-coil region" evidence="2">
    <location>
        <begin position="797"/>
        <end position="834"/>
    </location>
</feature>
<evidence type="ECO:0000256" key="2">
    <source>
        <dbReference type="SAM" id="Coils"/>
    </source>
</evidence>
<feature type="compositionally biased region" description="Basic and acidic residues" evidence="3">
    <location>
        <begin position="176"/>
        <end position="186"/>
    </location>
</feature>
<feature type="region of interest" description="Disordered" evidence="3">
    <location>
        <begin position="875"/>
        <end position="919"/>
    </location>
</feature>
<feature type="compositionally biased region" description="Low complexity" evidence="3">
    <location>
        <begin position="95"/>
        <end position="104"/>
    </location>
</feature>
<evidence type="ECO:0000256" key="1">
    <source>
        <dbReference type="PROSITE-ProRule" id="PRU00723"/>
    </source>
</evidence>
<evidence type="ECO:0000313" key="6">
    <source>
        <dbReference type="Proteomes" id="UP000054516"/>
    </source>
</evidence>
<feature type="compositionally biased region" description="Polar residues" evidence="3">
    <location>
        <begin position="372"/>
        <end position="394"/>
    </location>
</feature>
<accession>A0A1W2TIQ6</accession>
<feature type="compositionally biased region" description="Low complexity" evidence="3">
    <location>
        <begin position="753"/>
        <end position="764"/>
    </location>
</feature>
<feature type="compositionally biased region" description="Polar residues" evidence="3">
    <location>
        <begin position="969"/>
        <end position="985"/>
    </location>
</feature>
<feature type="compositionally biased region" description="Low complexity" evidence="3">
    <location>
        <begin position="1017"/>
        <end position="1033"/>
    </location>
</feature>
<feature type="compositionally biased region" description="Acidic residues" evidence="3">
    <location>
        <begin position="197"/>
        <end position="208"/>
    </location>
</feature>
<dbReference type="GO" id="GO:0008270">
    <property type="term" value="F:zinc ion binding"/>
    <property type="evidence" value="ECO:0007669"/>
    <property type="project" value="UniProtKB-KW"/>
</dbReference>